<name>A0A1G7LYD4_CHIFI</name>
<sequence>MYVSIIKVHRENVTIDINEASLQQRMQRFEP</sequence>
<accession>A0A1G7LYD4</accession>
<evidence type="ECO:0000313" key="2">
    <source>
        <dbReference type="Proteomes" id="UP000199045"/>
    </source>
</evidence>
<reference evidence="1 2" key="1">
    <citation type="submission" date="2016-10" db="EMBL/GenBank/DDBJ databases">
        <authorList>
            <person name="de Groot N.N."/>
        </authorList>
    </citation>
    <scope>NUCLEOTIDE SEQUENCE [LARGE SCALE GENOMIC DNA]</scope>
    <source>
        <strain evidence="1 2">DSM 527</strain>
    </source>
</reference>
<proteinExistence type="predicted"/>
<dbReference type="Proteomes" id="UP000199045">
    <property type="component" value="Unassembled WGS sequence"/>
</dbReference>
<protein>
    <submittedName>
        <fullName evidence="1">Uncharacterized protein</fullName>
    </submittedName>
</protein>
<dbReference type="AlphaFoldDB" id="A0A1G7LYD4"/>
<evidence type="ECO:0000313" key="1">
    <source>
        <dbReference type="EMBL" id="SDF54416.1"/>
    </source>
</evidence>
<organism evidence="1 2">
    <name type="scientific">Chitinophaga filiformis</name>
    <name type="common">Myxococcus filiformis</name>
    <name type="synonym">Flexibacter filiformis</name>
    <dbReference type="NCBI Taxonomy" id="104663"/>
    <lineage>
        <taxon>Bacteria</taxon>
        <taxon>Pseudomonadati</taxon>
        <taxon>Bacteroidota</taxon>
        <taxon>Chitinophagia</taxon>
        <taxon>Chitinophagales</taxon>
        <taxon>Chitinophagaceae</taxon>
        <taxon>Chitinophaga</taxon>
    </lineage>
</organism>
<gene>
    <name evidence="1" type="ORF">SAMN04488121_102228</name>
</gene>
<dbReference type="EMBL" id="FNBN01000002">
    <property type="protein sequence ID" value="SDF54416.1"/>
    <property type="molecule type" value="Genomic_DNA"/>
</dbReference>